<gene>
    <name evidence="1" type="ORF">SDC9_34917</name>
</gene>
<proteinExistence type="predicted"/>
<evidence type="ECO:0000313" key="1">
    <source>
        <dbReference type="EMBL" id="MPL88888.1"/>
    </source>
</evidence>
<protein>
    <submittedName>
        <fullName evidence="1">Uncharacterized protein</fullName>
    </submittedName>
</protein>
<sequence length="177" mass="20476">MRKILMLFLMVCIILPCLQTHAEEKAPEQHSKIWEMEMSSEKKLTPEEEERARWVGVFANDMGIYLFDKKSLVQVENQKNQIQVLVRTIFNGPKVVEQLQERYKAKMAADDKVAFSETQMIFNVDKRKYAVIETKVISAHGVLLEDIVAKTTIFKSVPVKTFADTMYEVAKAFNQNQ</sequence>
<accession>A0A644VC26</accession>
<name>A0A644VC26_9ZZZZ</name>
<comment type="caution">
    <text evidence="1">The sequence shown here is derived from an EMBL/GenBank/DDBJ whole genome shotgun (WGS) entry which is preliminary data.</text>
</comment>
<reference evidence="1" key="1">
    <citation type="submission" date="2019-08" db="EMBL/GenBank/DDBJ databases">
        <authorList>
            <person name="Kucharzyk K."/>
            <person name="Murdoch R.W."/>
            <person name="Higgins S."/>
            <person name="Loffler F."/>
        </authorList>
    </citation>
    <scope>NUCLEOTIDE SEQUENCE</scope>
</reference>
<dbReference type="EMBL" id="VSSQ01000267">
    <property type="protein sequence ID" value="MPL88888.1"/>
    <property type="molecule type" value="Genomic_DNA"/>
</dbReference>
<organism evidence="1">
    <name type="scientific">bioreactor metagenome</name>
    <dbReference type="NCBI Taxonomy" id="1076179"/>
    <lineage>
        <taxon>unclassified sequences</taxon>
        <taxon>metagenomes</taxon>
        <taxon>ecological metagenomes</taxon>
    </lineage>
</organism>
<dbReference type="AlphaFoldDB" id="A0A644VC26"/>